<reference evidence="3 4" key="1">
    <citation type="journal article" date="2018" name="Mol. Biol. Evol.">
        <title>Analysis of the draft genome of the red seaweed Gracilariopsis chorda provides insights into genome size evolution in Rhodophyta.</title>
        <authorList>
            <person name="Lee J."/>
            <person name="Yang E.C."/>
            <person name="Graf L."/>
            <person name="Yang J.H."/>
            <person name="Qiu H."/>
            <person name="Zel Zion U."/>
            <person name="Chan C.X."/>
            <person name="Stephens T.G."/>
            <person name="Weber A.P.M."/>
            <person name="Boo G.H."/>
            <person name="Boo S.M."/>
            <person name="Kim K.M."/>
            <person name="Shin Y."/>
            <person name="Jung M."/>
            <person name="Lee S.J."/>
            <person name="Yim H.S."/>
            <person name="Lee J.H."/>
            <person name="Bhattacharya D."/>
            <person name="Yoon H.S."/>
        </authorList>
    </citation>
    <scope>NUCLEOTIDE SEQUENCE [LARGE SCALE GENOMIC DNA]</scope>
    <source>
        <strain evidence="3 4">SKKU-2015</strain>
        <tissue evidence="3">Whole body</tissue>
    </source>
</reference>
<name>A0A2V3IXT3_9FLOR</name>
<dbReference type="PANTHER" id="PTHR46344:SF27">
    <property type="entry name" value="KELCH REPEAT SUPERFAMILY PROTEIN"/>
    <property type="match status" value="1"/>
</dbReference>
<dbReference type="SUPFAM" id="SSF117281">
    <property type="entry name" value="Kelch motif"/>
    <property type="match status" value="1"/>
</dbReference>
<dbReference type="InterPro" id="IPR006652">
    <property type="entry name" value="Kelch_1"/>
</dbReference>
<dbReference type="InterPro" id="IPR015915">
    <property type="entry name" value="Kelch-typ_b-propeller"/>
</dbReference>
<accession>A0A2V3IXT3</accession>
<evidence type="ECO:0000313" key="3">
    <source>
        <dbReference type="EMBL" id="PXF46919.1"/>
    </source>
</evidence>
<gene>
    <name evidence="3" type="ORF">BWQ96_03257</name>
</gene>
<dbReference type="SMART" id="SM00612">
    <property type="entry name" value="Kelch"/>
    <property type="match status" value="3"/>
</dbReference>
<keyword evidence="1" id="KW-0880">Kelch repeat</keyword>
<evidence type="ECO:0000256" key="2">
    <source>
        <dbReference type="ARBA" id="ARBA00022737"/>
    </source>
</evidence>
<dbReference type="AlphaFoldDB" id="A0A2V3IXT3"/>
<evidence type="ECO:0000256" key="1">
    <source>
        <dbReference type="ARBA" id="ARBA00022441"/>
    </source>
</evidence>
<dbReference type="STRING" id="448386.A0A2V3IXT3"/>
<organism evidence="3 4">
    <name type="scientific">Gracilariopsis chorda</name>
    <dbReference type="NCBI Taxonomy" id="448386"/>
    <lineage>
        <taxon>Eukaryota</taxon>
        <taxon>Rhodophyta</taxon>
        <taxon>Florideophyceae</taxon>
        <taxon>Rhodymeniophycidae</taxon>
        <taxon>Gracilariales</taxon>
        <taxon>Gracilariaceae</taxon>
        <taxon>Gracilariopsis</taxon>
    </lineage>
</organism>
<comment type="caution">
    <text evidence="3">The sequence shown here is derived from an EMBL/GenBank/DDBJ whole genome shotgun (WGS) entry which is preliminary data.</text>
</comment>
<dbReference type="PANTHER" id="PTHR46344">
    <property type="entry name" value="OS02G0202900 PROTEIN"/>
    <property type="match status" value="1"/>
</dbReference>
<dbReference type="OrthoDB" id="45365at2759"/>
<sequence>MPSCWAAKPPCKLSARRVLANPVVVPHRIDAPRQPQSPLEHVQQPLSNQPLSLSTEPTLRHIAPLITEQANVSLPLVSRMADPTCSAGIAARGACCPRACGQCGGAGCYQKSLSTGQICCADKVKRDRPFCSVAGAPCKLAFSSTPTFRPPFFDNAFVSRGSVLQRHEACAVMVNGLVVLLGGRGVNKGVSIYNPRTGVWTAHPGPGAGVEIHHFQCVAVAGKVWIVSSWTGGFPFEKNNALVYVYDVASKSWSTRPGMPAYRRRGGGAAVRRGDWIYVVGGNRGGHGGHATSLGWMDAYNYVTNKWWLNLPSLPKGAERDHVGGGLVSDQLCIAGGRDGGHAQFFKKNLPSVFCFNFGNWAWQQKANMPAPRAGAMTATVCGNRLMVAGGEGNGRAYKRVDLFNGFVWQRGPDMTRARHGSGLAVSQCRCGQVFIPSGSGNQGGSPELFSTEKYNPSGTPNVCGFY</sequence>
<dbReference type="EMBL" id="NBIV01000031">
    <property type="protein sequence ID" value="PXF46919.1"/>
    <property type="molecule type" value="Genomic_DNA"/>
</dbReference>
<protein>
    <submittedName>
        <fullName evidence="3">Kelch-like protein terF</fullName>
    </submittedName>
</protein>
<keyword evidence="2" id="KW-0677">Repeat</keyword>
<dbReference type="Proteomes" id="UP000247409">
    <property type="component" value="Unassembled WGS sequence"/>
</dbReference>
<dbReference type="Gene3D" id="2.120.10.80">
    <property type="entry name" value="Kelch-type beta propeller"/>
    <property type="match status" value="1"/>
</dbReference>
<keyword evidence="4" id="KW-1185">Reference proteome</keyword>
<proteinExistence type="predicted"/>
<evidence type="ECO:0000313" key="4">
    <source>
        <dbReference type="Proteomes" id="UP000247409"/>
    </source>
</evidence>